<dbReference type="EMBL" id="BMVC01000032">
    <property type="protein sequence ID" value="GHD19061.1"/>
    <property type="molecule type" value="Genomic_DNA"/>
</dbReference>
<proteinExistence type="predicted"/>
<dbReference type="Pfam" id="PF11716">
    <property type="entry name" value="MDMPI_N"/>
    <property type="match status" value="1"/>
</dbReference>
<comment type="caution">
    <text evidence="2">The sequence shown here is derived from an EMBL/GenBank/DDBJ whole genome shotgun (WGS) entry which is preliminary data.</text>
</comment>
<dbReference type="InterPro" id="IPR034660">
    <property type="entry name" value="DinB/YfiT-like"/>
</dbReference>
<accession>A0A919CFY1</accession>
<evidence type="ECO:0000313" key="3">
    <source>
        <dbReference type="Proteomes" id="UP000638353"/>
    </source>
</evidence>
<protein>
    <recommendedName>
        <fullName evidence="1">Mycothiol-dependent maleylpyruvate isomerase metal-binding domain-containing protein</fullName>
    </recommendedName>
</protein>
<feature type="domain" description="Mycothiol-dependent maleylpyruvate isomerase metal-binding" evidence="1">
    <location>
        <begin position="25"/>
        <end position="153"/>
    </location>
</feature>
<dbReference type="SUPFAM" id="SSF109854">
    <property type="entry name" value="DinB/YfiT-like putative metalloenzymes"/>
    <property type="match status" value="1"/>
</dbReference>
<sequence length="215" mass="23205">MTLTPADAPGTRLTPADIRLAADLSIAALRPALDADWSVPAGALEWDCWETAEHLTDDLFSYAVKLAAERTGSNVPYRRTAETPGAPENAVRVERTAGAEGLLDAFDSAAALMHAVVSVKPPEARAYHVYGDSDPEGFTAMSVVEILVHTHDLTTGLGLAAWEPPAELCARALDRLFPHVPAGTDPWPTLLWATGRGDLAGRERLDEWRWYGAPR</sequence>
<dbReference type="RefSeq" id="WP_189828491.1">
    <property type="nucleotide sequence ID" value="NZ_BMVC01000032.1"/>
</dbReference>
<dbReference type="Gene3D" id="1.20.120.450">
    <property type="entry name" value="dinb family like domain"/>
    <property type="match status" value="1"/>
</dbReference>
<dbReference type="InterPro" id="IPR024344">
    <property type="entry name" value="MDMPI_metal-binding"/>
</dbReference>
<dbReference type="AlphaFoldDB" id="A0A919CFY1"/>
<evidence type="ECO:0000259" key="1">
    <source>
        <dbReference type="Pfam" id="PF11716"/>
    </source>
</evidence>
<dbReference type="GO" id="GO:0046872">
    <property type="term" value="F:metal ion binding"/>
    <property type="evidence" value="ECO:0007669"/>
    <property type="project" value="InterPro"/>
</dbReference>
<evidence type="ECO:0000313" key="2">
    <source>
        <dbReference type="EMBL" id="GHD19061.1"/>
    </source>
</evidence>
<reference evidence="2" key="2">
    <citation type="submission" date="2020-09" db="EMBL/GenBank/DDBJ databases">
        <authorList>
            <person name="Sun Q."/>
            <person name="Ohkuma M."/>
        </authorList>
    </citation>
    <scope>NUCLEOTIDE SEQUENCE</scope>
    <source>
        <strain evidence="2">JCM 4637</strain>
    </source>
</reference>
<gene>
    <name evidence="2" type="ORF">GCM10010334_82440</name>
</gene>
<name>A0A919CFY1_9ACTN</name>
<reference evidence="2" key="1">
    <citation type="journal article" date="2014" name="Int. J. Syst. Evol. Microbiol.">
        <title>Complete genome sequence of Corynebacterium casei LMG S-19264T (=DSM 44701T), isolated from a smear-ripened cheese.</title>
        <authorList>
            <consortium name="US DOE Joint Genome Institute (JGI-PGF)"/>
            <person name="Walter F."/>
            <person name="Albersmeier A."/>
            <person name="Kalinowski J."/>
            <person name="Ruckert C."/>
        </authorList>
    </citation>
    <scope>NUCLEOTIDE SEQUENCE</scope>
    <source>
        <strain evidence="2">JCM 4637</strain>
    </source>
</reference>
<dbReference type="Proteomes" id="UP000638353">
    <property type="component" value="Unassembled WGS sequence"/>
</dbReference>
<organism evidence="2 3">
    <name type="scientific">Streptomyces finlayi</name>
    <dbReference type="NCBI Taxonomy" id="67296"/>
    <lineage>
        <taxon>Bacteria</taxon>
        <taxon>Bacillati</taxon>
        <taxon>Actinomycetota</taxon>
        <taxon>Actinomycetes</taxon>
        <taxon>Kitasatosporales</taxon>
        <taxon>Streptomycetaceae</taxon>
        <taxon>Streptomyces</taxon>
    </lineage>
</organism>